<dbReference type="EMBL" id="WNYA01000007">
    <property type="protein sequence ID" value="KAG8564798.1"/>
    <property type="molecule type" value="Genomic_DNA"/>
</dbReference>
<organism evidence="2 3">
    <name type="scientific">Engystomops pustulosus</name>
    <name type="common">Tungara frog</name>
    <name type="synonym">Physalaemus pustulosus</name>
    <dbReference type="NCBI Taxonomy" id="76066"/>
    <lineage>
        <taxon>Eukaryota</taxon>
        <taxon>Metazoa</taxon>
        <taxon>Chordata</taxon>
        <taxon>Craniata</taxon>
        <taxon>Vertebrata</taxon>
        <taxon>Euteleostomi</taxon>
        <taxon>Amphibia</taxon>
        <taxon>Batrachia</taxon>
        <taxon>Anura</taxon>
        <taxon>Neobatrachia</taxon>
        <taxon>Hyloidea</taxon>
        <taxon>Leptodactylidae</taxon>
        <taxon>Leiuperinae</taxon>
        <taxon>Engystomops</taxon>
    </lineage>
</organism>
<name>A0AAV7ATB0_ENGPU</name>
<evidence type="ECO:0000313" key="2">
    <source>
        <dbReference type="EMBL" id="KAG8564799.1"/>
    </source>
</evidence>
<feature type="compositionally biased region" description="Basic and acidic residues" evidence="1">
    <location>
        <begin position="160"/>
        <end position="174"/>
    </location>
</feature>
<feature type="compositionally biased region" description="Basic and acidic residues" evidence="1">
    <location>
        <begin position="42"/>
        <end position="51"/>
    </location>
</feature>
<dbReference type="Proteomes" id="UP000824782">
    <property type="component" value="Unassembled WGS sequence"/>
</dbReference>
<feature type="compositionally biased region" description="Basic and acidic residues" evidence="1">
    <location>
        <begin position="59"/>
        <end position="73"/>
    </location>
</feature>
<protein>
    <submittedName>
        <fullName evidence="2">Uncharacterized protein</fullName>
    </submittedName>
</protein>
<feature type="region of interest" description="Disordered" evidence="1">
    <location>
        <begin position="24"/>
        <end position="176"/>
    </location>
</feature>
<feature type="compositionally biased region" description="Basic and acidic residues" evidence="1">
    <location>
        <begin position="80"/>
        <end position="89"/>
    </location>
</feature>
<feature type="compositionally biased region" description="Polar residues" evidence="1">
    <location>
        <begin position="25"/>
        <end position="36"/>
    </location>
</feature>
<keyword evidence="3" id="KW-1185">Reference proteome</keyword>
<feature type="compositionally biased region" description="Basic residues" evidence="1">
    <location>
        <begin position="401"/>
        <end position="420"/>
    </location>
</feature>
<accession>A0AAV7ATB0</accession>
<feature type="region of interest" description="Disordered" evidence="1">
    <location>
        <begin position="383"/>
        <end position="420"/>
    </location>
</feature>
<evidence type="ECO:0000256" key="1">
    <source>
        <dbReference type="SAM" id="MobiDB-lite"/>
    </source>
</evidence>
<gene>
    <name evidence="2" type="ORF">GDO81_016603</name>
</gene>
<dbReference type="AlphaFoldDB" id="A0AAV7ATB0"/>
<dbReference type="EMBL" id="WNYA01000007">
    <property type="protein sequence ID" value="KAG8564799.1"/>
    <property type="molecule type" value="Genomic_DNA"/>
</dbReference>
<feature type="region of interest" description="Disordered" evidence="1">
    <location>
        <begin position="206"/>
        <end position="225"/>
    </location>
</feature>
<sequence length="420" mass="47314">MSQASLQEPPALRQLDKTIREEIEQFTSSSENSLGSKKNKVQKKETKHPKMCDTLQLEDVNRSRCYMEEQDSSKKKKLERNRASKESNENHPPQEVTHPENIPPLGSPVMLKKSKKKKQQLPPDVQLSANSTSKIEPLRPTPENIGSWKTRKSRILETTTDQKDEKTSKNDDGIPQRIKKHPLSLHQQNKVTFLCSTPLSSPAASLKTKKKTKLNGPGKNDEFNGFSDHSQDLFITQRKFVSSHVSSGDSPPLGQEQFLSQLSCRDRYSSGSNHQVVLKETSTQTDHDLSFLSLMSLVKKVKVLVPCSEKPLDLSLPSRIRAKRKVRNYSNEVIVIPSQSPPMGQEASSKSSLKFNFSPIPKFDETKFIQTVLNSSYFFKGKGEPGEATPITPLIKGSERAKKRPKKSGVTPKKRLKQHH</sequence>
<comment type="caution">
    <text evidence="2">The sequence shown here is derived from an EMBL/GenBank/DDBJ whole genome shotgun (WGS) entry which is preliminary data.</text>
</comment>
<reference evidence="2" key="1">
    <citation type="thesis" date="2020" institute="ProQuest LLC" country="789 East Eisenhower Parkway, Ann Arbor, MI, USA">
        <title>Comparative Genomics and Chromosome Evolution.</title>
        <authorList>
            <person name="Mudd A.B."/>
        </authorList>
    </citation>
    <scope>NUCLEOTIDE SEQUENCE</scope>
    <source>
        <strain evidence="2">237g6f4</strain>
        <tissue evidence="2">Blood</tissue>
    </source>
</reference>
<evidence type="ECO:0000313" key="3">
    <source>
        <dbReference type="Proteomes" id="UP000824782"/>
    </source>
</evidence>
<proteinExistence type="predicted"/>